<name>A0AAW1TXR4_9CUCU</name>
<gene>
    <name evidence="1" type="ORF">WA026_005863</name>
</gene>
<reference evidence="1 2" key="1">
    <citation type="submission" date="2023-03" db="EMBL/GenBank/DDBJ databases">
        <title>Genome insight into feeding habits of ladybird beetles.</title>
        <authorList>
            <person name="Li H.-S."/>
            <person name="Huang Y.-H."/>
            <person name="Pang H."/>
        </authorList>
    </citation>
    <scope>NUCLEOTIDE SEQUENCE [LARGE SCALE GENOMIC DNA]</scope>
    <source>
        <strain evidence="1">SYSU_2023b</strain>
        <tissue evidence="1">Whole body</tissue>
    </source>
</reference>
<dbReference type="Proteomes" id="UP001431783">
    <property type="component" value="Unassembled WGS sequence"/>
</dbReference>
<protein>
    <submittedName>
        <fullName evidence="1">Uncharacterized protein</fullName>
    </submittedName>
</protein>
<evidence type="ECO:0000313" key="2">
    <source>
        <dbReference type="Proteomes" id="UP001431783"/>
    </source>
</evidence>
<accession>A0AAW1TXR4</accession>
<sequence length="117" mass="13698">MKKFGYLLRISMKLSSNIWKQIDGNNQPVIKIWSVDRHDNRVTNFANCEYLNERKKSPGPIYYCYFLKSVDIWTGGPSRILEYDNKTRLGQATVLQVLESQKQLTKRVSTIYFALES</sequence>
<organism evidence="1 2">
    <name type="scientific">Henosepilachna vigintioctopunctata</name>
    <dbReference type="NCBI Taxonomy" id="420089"/>
    <lineage>
        <taxon>Eukaryota</taxon>
        <taxon>Metazoa</taxon>
        <taxon>Ecdysozoa</taxon>
        <taxon>Arthropoda</taxon>
        <taxon>Hexapoda</taxon>
        <taxon>Insecta</taxon>
        <taxon>Pterygota</taxon>
        <taxon>Neoptera</taxon>
        <taxon>Endopterygota</taxon>
        <taxon>Coleoptera</taxon>
        <taxon>Polyphaga</taxon>
        <taxon>Cucujiformia</taxon>
        <taxon>Coccinelloidea</taxon>
        <taxon>Coccinellidae</taxon>
        <taxon>Epilachninae</taxon>
        <taxon>Epilachnini</taxon>
        <taxon>Henosepilachna</taxon>
    </lineage>
</organism>
<comment type="caution">
    <text evidence="1">The sequence shown here is derived from an EMBL/GenBank/DDBJ whole genome shotgun (WGS) entry which is preliminary data.</text>
</comment>
<proteinExistence type="predicted"/>
<dbReference type="AlphaFoldDB" id="A0AAW1TXR4"/>
<keyword evidence="2" id="KW-1185">Reference proteome</keyword>
<dbReference type="EMBL" id="JARQZJ010000032">
    <property type="protein sequence ID" value="KAK9875063.1"/>
    <property type="molecule type" value="Genomic_DNA"/>
</dbReference>
<evidence type="ECO:0000313" key="1">
    <source>
        <dbReference type="EMBL" id="KAK9875063.1"/>
    </source>
</evidence>